<dbReference type="EMBL" id="CP022356">
    <property type="protein sequence ID" value="ASK79506.1"/>
    <property type="molecule type" value="Genomic_DNA"/>
</dbReference>
<dbReference type="KEGG" id="pmai:CF386_10640"/>
<evidence type="ECO:0000313" key="2">
    <source>
        <dbReference type="Proteomes" id="UP000242175"/>
    </source>
</evidence>
<dbReference type="InterPro" id="IPR036513">
    <property type="entry name" value="STAS_dom_sf"/>
</dbReference>
<dbReference type="AlphaFoldDB" id="A0A220VGY6"/>
<organism evidence="1 2">
    <name type="scientific">Paraphotobacterium marinum</name>
    <dbReference type="NCBI Taxonomy" id="1755811"/>
    <lineage>
        <taxon>Bacteria</taxon>
        <taxon>Pseudomonadati</taxon>
        <taxon>Pseudomonadota</taxon>
        <taxon>Gammaproteobacteria</taxon>
        <taxon>Vibrionales</taxon>
        <taxon>Vibrionaceae</taxon>
        <taxon>Paraphotobacterium</taxon>
    </lineage>
</organism>
<accession>A0A220VGY6</accession>
<dbReference type="InterPro" id="IPR021866">
    <property type="entry name" value="SpoIIAA-like"/>
</dbReference>
<evidence type="ECO:0000313" key="1">
    <source>
        <dbReference type="EMBL" id="ASK79506.1"/>
    </source>
</evidence>
<evidence type="ECO:0008006" key="3">
    <source>
        <dbReference type="Google" id="ProtNLM"/>
    </source>
</evidence>
<reference evidence="1 2" key="1">
    <citation type="journal article" date="2016" name="Int. J. Syst. Evol. Microbiol.">
        <title>Paraphotobacterium marinum gen. nov., sp. nov., a member of the family Vibrionaceae, isolated from surface seawater.</title>
        <authorList>
            <person name="Huang Z."/>
            <person name="Dong C."/>
            <person name="Shao Z."/>
        </authorList>
    </citation>
    <scope>NUCLEOTIDE SEQUENCE [LARGE SCALE GENOMIC DNA]</scope>
    <source>
        <strain evidence="1 2">NSCS20N07D</strain>
    </source>
</reference>
<dbReference type="Pfam" id="PF11964">
    <property type="entry name" value="SpoIIAA-like"/>
    <property type="match status" value="1"/>
</dbReference>
<dbReference type="RefSeq" id="WP_089074414.1">
    <property type="nucleotide sequence ID" value="NZ_CBCSAM010000004.1"/>
</dbReference>
<gene>
    <name evidence="1" type="ORF">CF386_10640</name>
</gene>
<dbReference type="Proteomes" id="UP000242175">
    <property type="component" value="Chromosome small"/>
</dbReference>
<dbReference type="SUPFAM" id="SSF52091">
    <property type="entry name" value="SpoIIaa-like"/>
    <property type="match status" value="1"/>
</dbReference>
<proteinExistence type="predicted"/>
<name>A0A220VGY6_9GAMM</name>
<keyword evidence="2" id="KW-1185">Reference proteome</keyword>
<sequence length="115" mass="13368">MFTIVHRDYYTKIIVHGRLTHKDYIETLIPEINKLSELGNMKLMINALEFSGMQPRAVLDDLKLGVTKRKKIAKLAIVTNKSWMIFLVDLIKQIVASEIKTYDNEKDASDWLMQD</sequence>
<dbReference type="OrthoDB" id="555504at2"/>
<dbReference type="Gene3D" id="3.40.50.10600">
    <property type="entry name" value="SpoIIaa-like domains"/>
    <property type="match status" value="1"/>
</dbReference>
<dbReference type="InterPro" id="IPR038396">
    <property type="entry name" value="SpoIIAA-like_sf"/>
</dbReference>
<protein>
    <recommendedName>
        <fullName evidence="3">STAS/SEC14 domain-containing protein</fullName>
    </recommendedName>
</protein>